<organism evidence="1 2">
    <name type="scientific">Chryseobacterium taklimakanense</name>
    <dbReference type="NCBI Taxonomy" id="536441"/>
    <lineage>
        <taxon>Bacteria</taxon>
        <taxon>Pseudomonadati</taxon>
        <taxon>Bacteroidota</taxon>
        <taxon>Flavobacteriia</taxon>
        <taxon>Flavobacteriales</taxon>
        <taxon>Weeksellaceae</taxon>
        <taxon>Chryseobacterium group</taxon>
        <taxon>Chryseobacterium</taxon>
    </lineage>
</organism>
<dbReference type="Proteomes" id="UP000215196">
    <property type="component" value="Chromosome 1"/>
</dbReference>
<evidence type="ECO:0000313" key="1">
    <source>
        <dbReference type="EMBL" id="SNV36732.1"/>
    </source>
</evidence>
<protein>
    <recommendedName>
        <fullName evidence="3">Lipoprotein</fullName>
    </recommendedName>
</protein>
<evidence type="ECO:0000313" key="2">
    <source>
        <dbReference type="Proteomes" id="UP000215196"/>
    </source>
</evidence>
<sequence>MKKFILPAAIAAITFVSCAQKEEKREEYKEDHYKNEMVNNLGDSAVAAADSVSTAPTPAAKSDTLK</sequence>
<dbReference type="PROSITE" id="PS51257">
    <property type="entry name" value="PROKAR_LIPOPROTEIN"/>
    <property type="match status" value="1"/>
</dbReference>
<dbReference type="RefSeq" id="WP_095070224.1">
    <property type="nucleotide sequence ID" value="NZ_LT906465.1"/>
</dbReference>
<accession>A0A239WQQ3</accession>
<proteinExistence type="predicted"/>
<name>A0A239WQQ3_9FLAO</name>
<reference evidence="1 2" key="1">
    <citation type="submission" date="2017-06" db="EMBL/GenBank/DDBJ databases">
        <authorList>
            <consortium name="Pathogen Informatics"/>
        </authorList>
    </citation>
    <scope>NUCLEOTIDE SEQUENCE [LARGE SCALE GENOMIC DNA]</scope>
    <source>
        <strain evidence="1 2">NCTC13490</strain>
    </source>
</reference>
<dbReference type="EMBL" id="LT906465">
    <property type="protein sequence ID" value="SNV36732.1"/>
    <property type="molecule type" value="Genomic_DNA"/>
</dbReference>
<gene>
    <name evidence="1" type="ORF">SAMEA4412677_00573</name>
</gene>
<dbReference type="AlphaFoldDB" id="A0A239WQQ3"/>
<evidence type="ECO:0008006" key="3">
    <source>
        <dbReference type="Google" id="ProtNLM"/>
    </source>
</evidence>
<dbReference type="KEGG" id="ctak:4412677_00573"/>
<keyword evidence="2" id="KW-1185">Reference proteome</keyword>